<feature type="transmembrane region" description="Helical" evidence="10">
    <location>
        <begin position="196"/>
        <end position="221"/>
    </location>
</feature>
<accession>A0A2N7UKA1</accession>
<dbReference type="Pfam" id="PF00990">
    <property type="entry name" value="GGDEF"/>
    <property type="match status" value="1"/>
</dbReference>
<sequence length="516" mass="56577">MSPQQGIEHVTDKRIRQTLVRMTLIGLAYYAGAWIGVHQTITPEGIAVLWPPNAVLLAAFLVLPFRQWPAVAVAALCAELAADLPSFPLPAALAFGLINLLETSVAAWLIRHFTGGEFSFRHLRNGACFLLFGPLLSSTVAALLGAGVYLALGRADSSYLMLWRLWWFGDALGLLLLTPLFVTLWQRLASRHPLRFSLAGGAELLLLWVATVLIGMLAFVQDTPTQLSFHFSPILLVPLGIWSALRFGVAGATLTVSLIASLAVGHLTRGIYPYPGIEPQDAVWVTQEYLAIVAVLSVGLAILLHEIAQQRLTLIRQDNELKAQNSLLEARIAERTADLEHANQALQQANTQLEKVATTDFLTGFPNRRHFETQAQRELNRLALDQSKAALIMFDLDHFKSINDIHGHEAGDAVLRELVAPVQAALRPSDLFARLGGEEFVILLSHANRQQARHVAERIRDALGALEIVQGTTRIHVSASFGVAQWDGSADLHRLIQQADMALYRAKGSGRNCVMT</sequence>
<dbReference type="Proteomes" id="UP000235547">
    <property type="component" value="Unassembled WGS sequence"/>
</dbReference>
<dbReference type="Pfam" id="PF05231">
    <property type="entry name" value="MASE1"/>
    <property type="match status" value="1"/>
</dbReference>
<dbReference type="Gene3D" id="3.30.70.270">
    <property type="match status" value="1"/>
</dbReference>
<dbReference type="SMART" id="SM00267">
    <property type="entry name" value="GGDEF"/>
    <property type="match status" value="1"/>
</dbReference>
<keyword evidence="9" id="KW-0175">Coiled coil</keyword>
<evidence type="ECO:0000256" key="8">
    <source>
        <dbReference type="ARBA" id="ARBA00034247"/>
    </source>
</evidence>
<evidence type="ECO:0000256" key="10">
    <source>
        <dbReference type="SAM" id="Phobius"/>
    </source>
</evidence>
<dbReference type="PANTHER" id="PTHR45138:SF9">
    <property type="entry name" value="DIGUANYLATE CYCLASE DGCM-RELATED"/>
    <property type="match status" value="1"/>
</dbReference>
<dbReference type="InterPro" id="IPR007895">
    <property type="entry name" value="MASE1"/>
</dbReference>
<organism evidence="12 13">
    <name type="scientific">Halomonas urumqiensis</name>
    <dbReference type="NCBI Taxonomy" id="1684789"/>
    <lineage>
        <taxon>Bacteria</taxon>
        <taxon>Pseudomonadati</taxon>
        <taxon>Pseudomonadota</taxon>
        <taxon>Gammaproteobacteria</taxon>
        <taxon>Oceanospirillales</taxon>
        <taxon>Halomonadaceae</taxon>
        <taxon>Halomonas</taxon>
    </lineage>
</organism>
<dbReference type="GO" id="GO:0052621">
    <property type="term" value="F:diguanylate cyclase activity"/>
    <property type="evidence" value="ECO:0007669"/>
    <property type="project" value="UniProtKB-EC"/>
</dbReference>
<feature type="coiled-coil region" evidence="9">
    <location>
        <begin position="332"/>
        <end position="359"/>
    </location>
</feature>
<keyword evidence="5 10" id="KW-0812">Transmembrane</keyword>
<dbReference type="PROSITE" id="PS50887">
    <property type="entry name" value="GGDEF"/>
    <property type="match status" value="1"/>
</dbReference>
<feature type="transmembrane region" description="Helical" evidence="10">
    <location>
        <begin position="129"/>
        <end position="152"/>
    </location>
</feature>
<evidence type="ECO:0000256" key="9">
    <source>
        <dbReference type="SAM" id="Coils"/>
    </source>
</evidence>
<keyword evidence="13" id="KW-1185">Reference proteome</keyword>
<feature type="transmembrane region" description="Helical" evidence="10">
    <location>
        <begin position="164"/>
        <end position="184"/>
    </location>
</feature>
<feature type="transmembrane region" description="Helical" evidence="10">
    <location>
        <begin position="87"/>
        <end position="109"/>
    </location>
</feature>
<dbReference type="InterPro" id="IPR043128">
    <property type="entry name" value="Rev_trsase/Diguanyl_cyclase"/>
</dbReference>
<dbReference type="InterPro" id="IPR029787">
    <property type="entry name" value="Nucleotide_cyclase"/>
</dbReference>
<evidence type="ECO:0000256" key="4">
    <source>
        <dbReference type="ARBA" id="ARBA00022475"/>
    </source>
</evidence>
<evidence type="ECO:0000256" key="3">
    <source>
        <dbReference type="ARBA" id="ARBA00012528"/>
    </source>
</evidence>
<feature type="transmembrane region" description="Helical" evidence="10">
    <location>
        <begin position="289"/>
        <end position="308"/>
    </location>
</feature>
<keyword evidence="7 10" id="KW-0472">Membrane</keyword>
<evidence type="ECO:0000313" key="13">
    <source>
        <dbReference type="Proteomes" id="UP000235547"/>
    </source>
</evidence>
<dbReference type="GO" id="GO:0005886">
    <property type="term" value="C:plasma membrane"/>
    <property type="evidence" value="ECO:0007669"/>
    <property type="project" value="UniProtKB-SubCell"/>
</dbReference>
<protein>
    <recommendedName>
        <fullName evidence="3">diguanylate cyclase</fullName>
        <ecNumber evidence="3">2.7.7.65</ecNumber>
    </recommendedName>
</protein>
<dbReference type="InterPro" id="IPR000160">
    <property type="entry name" value="GGDEF_dom"/>
</dbReference>
<evidence type="ECO:0000256" key="5">
    <source>
        <dbReference type="ARBA" id="ARBA00022692"/>
    </source>
</evidence>
<dbReference type="SUPFAM" id="SSF55073">
    <property type="entry name" value="Nucleotide cyclase"/>
    <property type="match status" value="1"/>
</dbReference>
<keyword evidence="6 10" id="KW-1133">Transmembrane helix</keyword>
<dbReference type="OrthoDB" id="9812260at2"/>
<dbReference type="InterPro" id="IPR050469">
    <property type="entry name" value="Diguanylate_Cyclase"/>
</dbReference>
<dbReference type="FunFam" id="3.30.70.270:FF:000001">
    <property type="entry name" value="Diguanylate cyclase domain protein"/>
    <property type="match status" value="1"/>
</dbReference>
<evidence type="ECO:0000313" key="12">
    <source>
        <dbReference type="EMBL" id="PMR80839.1"/>
    </source>
</evidence>
<dbReference type="CDD" id="cd01949">
    <property type="entry name" value="GGDEF"/>
    <property type="match status" value="1"/>
</dbReference>
<evidence type="ECO:0000259" key="11">
    <source>
        <dbReference type="PROSITE" id="PS50887"/>
    </source>
</evidence>
<comment type="subcellular location">
    <subcellularLocation>
        <location evidence="2">Cell membrane</location>
        <topology evidence="2">Multi-pass membrane protein</topology>
    </subcellularLocation>
</comment>
<dbReference type="PANTHER" id="PTHR45138">
    <property type="entry name" value="REGULATORY COMPONENTS OF SENSORY TRANSDUCTION SYSTEM"/>
    <property type="match status" value="1"/>
</dbReference>
<evidence type="ECO:0000256" key="6">
    <source>
        <dbReference type="ARBA" id="ARBA00022989"/>
    </source>
</evidence>
<dbReference type="NCBIfam" id="TIGR00254">
    <property type="entry name" value="GGDEF"/>
    <property type="match status" value="1"/>
</dbReference>
<reference evidence="12 13" key="1">
    <citation type="submission" date="2018-01" db="EMBL/GenBank/DDBJ databases">
        <title>Halomonas endophytica sp. nov., isolated from storage liquid in the stems of Populus euphratica.</title>
        <authorList>
            <person name="Chen C."/>
        </authorList>
    </citation>
    <scope>NUCLEOTIDE SEQUENCE [LARGE SCALE GENOMIC DNA]</scope>
    <source>
        <strain evidence="12 13">BZ-SZ-XJ27</strain>
    </source>
</reference>
<dbReference type="EMBL" id="PNRG01000013">
    <property type="protein sequence ID" value="PMR80839.1"/>
    <property type="molecule type" value="Genomic_DNA"/>
</dbReference>
<keyword evidence="4" id="KW-1003">Cell membrane</keyword>
<proteinExistence type="predicted"/>
<evidence type="ECO:0000256" key="1">
    <source>
        <dbReference type="ARBA" id="ARBA00001946"/>
    </source>
</evidence>
<gene>
    <name evidence="12" type="ORF">C1H70_07165</name>
</gene>
<evidence type="ECO:0000256" key="2">
    <source>
        <dbReference type="ARBA" id="ARBA00004651"/>
    </source>
</evidence>
<feature type="transmembrane region" description="Helical" evidence="10">
    <location>
        <begin position="19"/>
        <end position="37"/>
    </location>
</feature>
<evidence type="ECO:0000256" key="7">
    <source>
        <dbReference type="ARBA" id="ARBA00023136"/>
    </source>
</evidence>
<feature type="transmembrane region" description="Helical" evidence="10">
    <location>
        <begin position="49"/>
        <end position="67"/>
    </location>
</feature>
<dbReference type="AlphaFoldDB" id="A0A2N7UKA1"/>
<comment type="catalytic activity">
    <reaction evidence="8">
        <text>2 GTP = 3',3'-c-di-GMP + 2 diphosphate</text>
        <dbReference type="Rhea" id="RHEA:24898"/>
        <dbReference type="ChEBI" id="CHEBI:33019"/>
        <dbReference type="ChEBI" id="CHEBI:37565"/>
        <dbReference type="ChEBI" id="CHEBI:58805"/>
        <dbReference type="EC" id="2.7.7.65"/>
    </reaction>
</comment>
<dbReference type="EC" id="2.7.7.65" evidence="3"/>
<feature type="domain" description="GGDEF" evidence="11">
    <location>
        <begin position="387"/>
        <end position="516"/>
    </location>
</feature>
<comment type="cofactor">
    <cofactor evidence="1">
        <name>Mg(2+)</name>
        <dbReference type="ChEBI" id="CHEBI:18420"/>
    </cofactor>
</comment>
<name>A0A2N7UKA1_9GAMM</name>
<comment type="caution">
    <text evidence="12">The sequence shown here is derived from an EMBL/GenBank/DDBJ whole genome shotgun (WGS) entry which is preliminary data.</text>
</comment>